<reference evidence="2" key="1">
    <citation type="submission" date="2017-05" db="UniProtKB">
        <authorList>
            <consortium name="EnsemblMetazoa"/>
        </authorList>
    </citation>
    <scope>IDENTIFICATION</scope>
</reference>
<evidence type="ECO:0008006" key="3">
    <source>
        <dbReference type="Google" id="ProtNLM"/>
    </source>
</evidence>
<proteinExistence type="predicted"/>
<evidence type="ECO:0000256" key="1">
    <source>
        <dbReference type="SAM" id="Phobius"/>
    </source>
</evidence>
<accession>A0A1X7SVF5</accession>
<organism evidence="2">
    <name type="scientific">Amphimedon queenslandica</name>
    <name type="common">Sponge</name>
    <dbReference type="NCBI Taxonomy" id="400682"/>
    <lineage>
        <taxon>Eukaryota</taxon>
        <taxon>Metazoa</taxon>
        <taxon>Porifera</taxon>
        <taxon>Demospongiae</taxon>
        <taxon>Heteroscleromorpha</taxon>
        <taxon>Haplosclerida</taxon>
        <taxon>Niphatidae</taxon>
        <taxon>Amphimedon</taxon>
    </lineage>
</organism>
<dbReference type="AlphaFoldDB" id="A0A1X7SVF5"/>
<keyword evidence="1" id="KW-0812">Transmembrane</keyword>
<name>A0A1X7SVF5_AMPQE</name>
<dbReference type="OrthoDB" id="5983017at2759"/>
<dbReference type="OMA" id="MPKNDEC"/>
<dbReference type="EnsemblMetazoa" id="Aqu2.1.06134_001">
    <property type="protein sequence ID" value="Aqu2.1.06134_001"/>
    <property type="gene ID" value="Aqu2.1.06134"/>
</dbReference>
<sequence>MIKRSIWVRARSGDWWNSIVRCTFNDDDWRENFRVIILNLGKAIPTEKRVAITLWKLATNCEYRTIGHLFGVAHETVCVIVNDVCKAIVKNLFSKYIRLPKGERLSDIVKILKKSGAIHNVLGQLTEHIYPLLHQGLLTVIIVLLILAGRDQFMMPES</sequence>
<dbReference type="STRING" id="400682.A0A1X7SVF5"/>
<evidence type="ECO:0000313" key="2">
    <source>
        <dbReference type="EnsemblMetazoa" id="Aqu2.1.06134_001"/>
    </source>
</evidence>
<feature type="transmembrane region" description="Helical" evidence="1">
    <location>
        <begin position="129"/>
        <end position="148"/>
    </location>
</feature>
<dbReference type="eggNOG" id="KOG4585">
    <property type="taxonomic scope" value="Eukaryota"/>
</dbReference>
<protein>
    <recommendedName>
        <fullName evidence="3">Transposase Helix-turn-helix domain-containing protein</fullName>
    </recommendedName>
</protein>
<keyword evidence="1" id="KW-1133">Transmembrane helix</keyword>
<keyword evidence="1" id="KW-0472">Membrane</keyword>
<dbReference type="InParanoid" id="A0A1X7SVF5"/>